<sequence>MYALLSLAGGPAGGVAATTLNFLLGKVVKLVLDENIKHFKTGRVVKFRGWKYKGMIHQ</sequence>
<accession>A0A0R1LYD1</accession>
<comment type="caution">
    <text evidence="1">The sequence shown here is derived from an EMBL/GenBank/DDBJ whole genome shotgun (WGS) entry which is preliminary data.</text>
</comment>
<keyword evidence="2" id="KW-1185">Reference proteome</keyword>
<evidence type="ECO:0000313" key="2">
    <source>
        <dbReference type="Proteomes" id="UP000051160"/>
    </source>
</evidence>
<evidence type="ECO:0000313" key="1">
    <source>
        <dbReference type="EMBL" id="KRK97945.1"/>
    </source>
</evidence>
<organism evidence="1 2">
    <name type="scientific">Secundilactobacillus odoratitofui DSM 19909 = JCM 15043</name>
    <dbReference type="NCBI Taxonomy" id="1423776"/>
    <lineage>
        <taxon>Bacteria</taxon>
        <taxon>Bacillati</taxon>
        <taxon>Bacillota</taxon>
        <taxon>Bacilli</taxon>
        <taxon>Lactobacillales</taxon>
        <taxon>Lactobacillaceae</taxon>
        <taxon>Secundilactobacillus</taxon>
    </lineage>
</organism>
<name>A0A0R1LYD1_9LACO</name>
<reference evidence="1 2" key="1">
    <citation type="journal article" date="2015" name="Genome Announc.">
        <title>Expanding the biotechnology potential of lactobacilli through comparative genomics of 213 strains and associated genera.</title>
        <authorList>
            <person name="Sun Z."/>
            <person name="Harris H.M."/>
            <person name="McCann A."/>
            <person name="Guo C."/>
            <person name="Argimon S."/>
            <person name="Zhang W."/>
            <person name="Yang X."/>
            <person name="Jeffery I.B."/>
            <person name="Cooney J.C."/>
            <person name="Kagawa T.F."/>
            <person name="Liu W."/>
            <person name="Song Y."/>
            <person name="Salvetti E."/>
            <person name="Wrobel A."/>
            <person name="Rasinkangas P."/>
            <person name="Parkhill J."/>
            <person name="Rea M.C."/>
            <person name="O'Sullivan O."/>
            <person name="Ritari J."/>
            <person name="Douillard F.P."/>
            <person name="Paul Ross R."/>
            <person name="Yang R."/>
            <person name="Briner A.E."/>
            <person name="Felis G.E."/>
            <person name="de Vos W.M."/>
            <person name="Barrangou R."/>
            <person name="Klaenhammer T.R."/>
            <person name="Caufield P.W."/>
            <person name="Cui Y."/>
            <person name="Zhang H."/>
            <person name="O'Toole P.W."/>
        </authorList>
    </citation>
    <scope>NUCLEOTIDE SEQUENCE [LARGE SCALE GENOMIC DNA]</scope>
    <source>
        <strain evidence="1 2">DSM 19909</strain>
    </source>
</reference>
<proteinExistence type="predicted"/>
<protein>
    <submittedName>
        <fullName evidence="1">Uncharacterized protein</fullName>
    </submittedName>
</protein>
<dbReference type="PATRIC" id="fig|1423776.4.peg.927"/>
<gene>
    <name evidence="1" type="ORF">FD04_GL000920</name>
</gene>
<dbReference type="Proteomes" id="UP000051160">
    <property type="component" value="Unassembled WGS sequence"/>
</dbReference>
<dbReference type="AlphaFoldDB" id="A0A0R1LYD1"/>
<dbReference type="EMBL" id="AZEE01000028">
    <property type="protein sequence ID" value="KRK97945.1"/>
    <property type="molecule type" value="Genomic_DNA"/>
</dbReference>